<evidence type="ECO:0000313" key="3">
    <source>
        <dbReference type="Proteomes" id="UP000051500"/>
    </source>
</evidence>
<proteinExistence type="predicted"/>
<dbReference type="InterPro" id="IPR029058">
    <property type="entry name" value="AB_hydrolase_fold"/>
</dbReference>
<dbReference type="PATRIC" id="fig|1122146.4.peg.800"/>
<dbReference type="eggNOG" id="COG1647">
    <property type="taxonomic scope" value="Bacteria"/>
</dbReference>
<keyword evidence="3" id="KW-1185">Reference proteome</keyword>
<dbReference type="PANTHER" id="PTHR43689">
    <property type="entry name" value="HYDROLASE"/>
    <property type="match status" value="1"/>
</dbReference>
<dbReference type="SUPFAM" id="SSF53474">
    <property type="entry name" value="alpha/beta-Hydrolases"/>
    <property type="match status" value="1"/>
</dbReference>
<gene>
    <name evidence="2" type="ORF">IV53_GL000771</name>
</gene>
<dbReference type="Gene3D" id="3.40.50.1820">
    <property type="entry name" value="alpha/beta hydrolase"/>
    <property type="match status" value="1"/>
</dbReference>
<dbReference type="AlphaFoldDB" id="A0A0R2KHE7"/>
<dbReference type="Proteomes" id="UP000051500">
    <property type="component" value="Unassembled WGS sequence"/>
</dbReference>
<evidence type="ECO:0000259" key="1">
    <source>
        <dbReference type="Pfam" id="PF12146"/>
    </source>
</evidence>
<feature type="domain" description="Serine aminopeptidase S33" evidence="1">
    <location>
        <begin position="43"/>
        <end position="136"/>
    </location>
</feature>
<dbReference type="InterPro" id="IPR022742">
    <property type="entry name" value="Hydrolase_4"/>
</dbReference>
<dbReference type="Pfam" id="PF12146">
    <property type="entry name" value="Hydrolase_4"/>
    <property type="match status" value="1"/>
</dbReference>
<dbReference type="RefSeq" id="WP_027107205.1">
    <property type="nucleotide sequence ID" value="NZ_JQBZ01000025.1"/>
</dbReference>
<sequence>MATILLHGLGQTAASWKQTLQHITQEDVVCLELKDLIQDQTLNYQNLYQSFEDYCQTYDEPLNLCGLSLGGILALNYALNHPTKTQSLILIGIQYKTPQKLIKLQNKIMKFLPERVFGSASFSKKEFLSLSQSMLEIDFTQDLTTITCPTLVICGEKDHWNKKAAITLNDQLVHAKLNIMPNAGHEINRDNPSELGQVMQEFLAKNNLSKR</sequence>
<organism evidence="2 3">
    <name type="scientific">Ligilactobacillus ceti DSM 22408</name>
    <dbReference type="NCBI Taxonomy" id="1122146"/>
    <lineage>
        <taxon>Bacteria</taxon>
        <taxon>Bacillati</taxon>
        <taxon>Bacillota</taxon>
        <taxon>Bacilli</taxon>
        <taxon>Lactobacillales</taxon>
        <taxon>Lactobacillaceae</taxon>
        <taxon>Ligilactobacillus</taxon>
    </lineage>
</organism>
<comment type="caution">
    <text evidence="2">The sequence shown here is derived from an EMBL/GenBank/DDBJ whole genome shotgun (WGS) entry which is preliminary data.</text>
</comment>
<name>A0A0R2KHE7_9LACO</name>
<accession>A0A0R2KHE7</accession>
<evidence type="ECO:0000313" key="2">
    <source>
        <dbReference type="EMBL" id="KRN88802.1"/>
    </source>
</evidence>
<reference evidence="2 3" key="1">
    <citation type="journal article" date="2015" name="Genome Announc.">
        <title>Expanding the biotechnology potential of lactobacilli through comparative genomics of 213 strains and associated genera.</title>
        <authorList>
            <person name="Sun Z."/>
            <person name="Harris H.M."/>
            <person name="McCann A."/>
            <person name="Guo C."/>
            <person name="Argimon S."/>
            <person name="Zhang W."/>
            <person name="Yang X."/>
            <person name="Jeffery I.B."/>
            <person name="Cooney J.C."/>
            <person name="Kagawa T.F."/>
            <person name="Liu W."/>
            <person name="Song Y."/>
            <person name="Salvetti E."/>
            <person name="Wrobel A."/>
            <person name="Rasinkangas P."/>
            <person name="Parkhill J."/>
            <person name="Rea M.C."/>
            <person name="O'Sullivan O."/>
            <person name="Ritari J."/>
            <person name="Douillard F.P."/>
            <person name="Paul Ross R."/>
            <person name="Yang R."/>
            <person name="Briner A.E."/>
            <person name="Felis G.E."/>
            <person name="de Vos W.M."/>
            <person name="Barrangou R."/>
            <person name="Klaenhammer T.R."/>
            <person name="Caufield P.W."/>
            <person name="Cui Y."/>
            <person name="Zhang H."/>
            <person name="O'Toole P.W."/>
        </authorList>
    </citation>
    <scope>NUCLEOTIDE SEQUENCE [LARGE SCALE GENOMIC DNA]</scope>
    <source>
        <strain evidence="2 3">DSM 22408</strain>
    </source>
</reference>
<dbReference type="STRING" id="1122146.IV53_GL000771"/>
<dbReference type="EMBL" id="JQBZ01000025">
    <property type="protein sequence ID" value="KRN88802.1"/>
    <property type="molecule type" value="Genomic_DNA"/>
</dbReference>
<dbReference type="PANTHER" id="PTHR43689:SF8">
    <property type="entry name" value="ALPHA_BETA-HYDROLASES SUPERFAMILY PROTEIN"/>
    <property type="match status" value="1"/>
</dbReference>
<dbReference type="OrthoDB" id="9796770at2"/>
<protein>
    <recommendedName>
        <fullName evidence="1">Serine aminopeptidase S33 domain-containing protein</fullName>
    </recommendedName>
</protein>